<keyword evidence="1" id="KW-0472">Membrane</keyword>
<evidence type="ECO:0000313" key="3">
    <source>
        <dbReference type="Proteomes" id="UP000291572"/>
    </source>
</evidence>
<evidence type="ECO:0000313" key="2">
    <source>
        <dbReference type="EMBL" id="RYM09829.1"/>
    </source>
</evidence>
<reference evidence="2 3" key="1">
    <citation type="submission" date="2019-02" db="EMBL/GenBank/DDBJ databases">
        <authorList>
            <person name="Feng G."/>
        </authorList>
    </citation>
    <scope>NUCLEOTIDE SEQUENCE [LARGE SCALE GENOMIC DNA]</scope>
    <source>
        <strain evidence="2 3">CCTCC AB 2011146</strain>
    </source>
</reference>
<dbReference type="Proteomes" id="UP000291572">
    <property type="component" value="Unassembled WGS sequence"/>
</dbReference>
<organism evidence="2 3">
    <name type="scientific">Sphingobium cupriresistens</name>
    <dbReference type="NCBI Taxonomy" id="1132417"/>
    <lineage>
        <taxon>Bacteria</taxon>
        <taxon>Pseudomonadati</taxon>
        <taxon>Pseudomonadota</taxon>
        <taxon>Alphaproteobacteria</taxon>
        <taxon>Sphingomonadales</taxon>
        <taxon>Sphingomonadaceae</taxon>
        <taxon>Sphingobium</taxon>
    </lineage>
</organism>
<feature type="transmembrane region" description="Helical" evidence="1">
    <location>
        <begin position="52"/>
        <end position="69"/>
    </location>
</feature>
<name>A0A8G2DW62_9SPHN</name>
<proteinExistence type="predicted"/>
<protein>
    <submittedName>
        <fullName evidence="2">Uncharacterized protein</fullName>
    </submittedName>
</protein>
<dbReference type="EMBL" id="SEOO01000021">
    <property type="protein sequence ID" value="RYM09829.1"/>
    <property type="molecule type" value="Genomic_DNA"/>
</dbReference>
<feature type="transmembrane region" description="Helical" evidence="1">
    <location>
        <begin position="159"/>
        <end position="178"/>
    </location>
</feature>
<feature type="transmembrane region" description="Helical" evidence="1">
    <location>
        <begin position="128"/>
        <end position="147"/>
    </location>
</feature>
<sequence>MREDAWREYEAARAGIEKYDEHLYRIRQWNIALTAASIAAILGLAQTGNFRPSMALFGYTAICFVFWLLDAMNKSLQNVHIHVSRDIERYLRRETNIYIGPAISLRFNRKTKRHLIETIKNLTDQSVLLFYVMPLAVFWGVTIFSKWENLCFRIACDFPLYRLIPLVSLLFVLFTISLSRLWKNGKRHGNPIAPLSRYFLRSHAAARCRLRASVAKRIDEAKKKDQSLFIQQDVRICPFNIDFLNLKTGRVLLIDRYPLSKNIEYIEERRRSLDRLNLQVLSFEWSPPKWHMMFYFRTHRIKRQALRNMRFFYQDENPISGYCAQSLGLSASPPIAWNGENGISTAIADQSTATKKGGACIQTPPL</sequence>
<gene>
    <name evidence="2" type="ORF">EWH12_13530</name>
</gene>
<accession>A0A8G2DW62</accession>
<feature type="transmembrane region" description="Helical" evidence="1">
    <location>
        <begin position="29"/>
        <end position="46"/>
    </location>
</feature>
<keyword evidence="1" id="KW-0812">Transmembrane</keyword>
<dbReference type="RefSeq" id="WP_129926918.1">
    <property type="nucleotide sequence ID" value="NZ_SEOO01000021.1"/>
</dbReference>
<dbReference type="AlphaFoldDB" id="A0A8G2DW62"/>
<keyword evidence="1" id="KW-1133">Transmembrane helix</keyword>
<comment type="caution">
    <text evidence="2">The sequence shown here is derived from an EMBL/GenBank/DDBJ whole genome shotgun (WGS) entry which is preliminary data.</text>
</comment>
<dbReference type="OrthoDB" id="6197958at2"/>
<evidence type="ECO:0000256" key="1">
    <source>
        <dbReference type="SAM" id="Phobius"/>
    </source>
</evidence>